<dbReference type="CDD" id="cd00170">
    <property type="entry name" value="SEC14"/>
    <property type="match status" value="1"/>
</dbReference>
<organism evidence="3 4">
    <name type="scientific">Vanrija pseudolonga</name>
    <dbReference type="NCBI Taxonomy" id="143232"/>
    <lineage>
        <taxon>Eukaryota</taxon>
        <taxon>Fungi</taxon>
        <taxon>Dikarya</taxon>
        <taxon>Basidiomycota</taxon>
        <taxon>Agaricomycotina</taxon>
        <taxon>Tremellomycetes</taxon>
        <taxon>Trichosporonales</taxon>
        <taxon>Trichosporonaceae</taxon>
        <taxon>Vanrija</taxon>
    </lineage>
</organism>
<feature type="domain" description="CRAL-TRIO" evidence="2">
    <location>
        <begin position="220"/>
        <end position="377"/>
    </location>
</feature>
<dbReference type="EMBL" id="CP086717">
    <property type="protein sequence ID" value="WOO82915.1"/>
    <property type="molecule type" value="Genomic_DNA"/>
</dbReference>
<feature type="compositionally biased region" description="Polar residues" evidence="1">
    <location>
        <begin position="1"/>
        <end position="12"/>
    </location>
</feature>
<dbReference type="SUPFAM" id="SSF52087">
    <property type="entry name" value="CRAL/TRIO domain"/>
    <property type="match status" value="1"/>
</dbReference>
<dbReference type="Pfam" id="PF03765">
    <property type="entry name" value="CRAL_TRIO_N"/>
    <property type="match status" value="1"/>
</dbReference>
<reference evidence="3" key="1">
    <citation type="submission" date="2023-10" db="EMBL/GenBank/DDBJ databases">
        <authorList>
            <person name="Noh H."/>
        </authorList>
    </citation>
    <scope>NUCLEOTIDE SEQUENCE</scope>
    <source>
        <strain evidence="3">DUCC4014</strain>
    </source>
</reference>
<dbReference type="RefSeq" id="XP_062628947.1">
    <property type="nucleotide sequence ID" value="XM_062772963.1"/>
</dbReference>
<sequence length="422" mass="47929">MPYTTLSHSPSSTQTDLTRGDTRDTRYTHDTRYTTSISMRDSMSTSHGSATTPSPRSDSLPPQHHHHYYLDREAAAERERDRDDAKSIISLGKKKSKSKNKDKYARKVVPLDGDQPVTFPVSLLIQPPVNIPAVWPSDAERHALDSFRRYFSTTGYSLPCTEGTVGTAPLTEREMMFLSQEMLLRFLRANHGEIGATIQKIEKTIVWRRTMRMDDMYTQAKMFQEELKSGKYIVQGFTNDGRPVFYMFTGRNDMPTEARRPLVILFMIERAMDLMADGVSNITFIVDFNGKRSDSISSSVSLTRATLKLMNKYYPEICHCGILQGASWITRAFAGLVNKVIDFKVNYKLCGGYAAKYTNADPDNLLGEVGGNLDIPYHHPSYWPTLLATCESNRVKNLRRWRDLGDPSVGRSERLFKTGNSW</sequence>
<dbReference type="Proteomes" id="UP000827549">
    <property type="component" value="Chromosome 4"/>
</dbReference>
<dbReference type="InterPro" id="IPR052578">
    <property type="entry name" value="PI_Transfer_CRAL-TRIO"/>
</dbReference>
<gene>
    <name evidence="3" type="primary">SPCC23B6.04c_2</name>
    <name evidence="3" type="ORF">LOC62_04G006395</name>
</gene>
<dbReference type="GeneID" id="87809618"/>
<accession>A0AAF0YAB9</accession>
<keyword evidence="4" id="KW-1185">Reference proteome</keyword>
<proteinExistence type="predicted"/>
<evidence type="ECO:0000313" key="3">
    <source>
        <dbReference type="EMBL" id="WOO82915.1"/>
    </source>
</evidence>
<dbReference type="GO" id="GO:0008526">
    <property type="term" value="F:phosphatidylinositol transfer activity"/>
    <property type="evidence" value="ECO:0007669"/>
    <property type="project" value="TreeGrafter"/>
</dbReference>
<dbReference type="InterPro" id="IPR001251">
    <property type="entry name" value="CRAL-TRIO_dom"/>
</dbReference>
<evidence type="ECO:0000313" key="4">
    <source>
        <dbReference type="Proteomes" id="UP000827549"/>
    </source>
</evidence>
<name>A0AAF0YAB9_9TREE</name>
<dbReference type="PANTHER" id="PTHR45824:SF29">
    <property type="entry name" value="GH16843P"/>
    <property type="match status" value="1"/>
</dbReference>
<feature type="compositionally biased region" description="Basic and acidic residues" evidence="1">
    <location>
        <begin position="18"/>
        <end position="32"/>
    </location>
</feature>
<feature type="region of interest" description="Disordered" evidence="1">
    <location>
        <begin position="1"/>
        <end position="107"/>
    </location>
</feature>
<dbReference type="InterPro" id="IPR036273">
    <property type="entry name" value="CRAL/TRIO_N_dom_sf"/>
</dbReference>
<dbReference type="InterPro" id="IPR036865">
    <property type="entry name" value="CRAL-TRIO_dom_sf"/>
</dbReference>
<dbReference type="Gene3D" id="3.40.525.10">
    <property type="entry name" value="CRAL-TRIO lipid binding domain"/>
    <property type="match status" value="1"/>
</dbReference>
<feature type="compositionally biased region" description="Basic and acidic residues" evidence="1">
    <location>
        <begin position="68"/>
        <end position="86"/>
    </location>
</feature>
<protein>
    <submittedName>
        <fullName evidence="3">CRAL-TRIO domain-containing protein</fullName>
    </submittedName>
</protein>
<evidence type="ECO:0000256" key="1">
    <source>
        <dbReference type="SAM" id="MobiDB-lite"/>
    </source>
</evidence>
<evidence type="ECO:0000259" key="2">
    <source>
        <dbReference type="PROSITE" id="PS50191"/>
    </source>
</evidence>
<feature type="compositionally biased region" description="Polar residues" evidence="1">
    <location>
        <begin position="36"/>
        <end position="57"/>
    </location>
</feature>
<dbReference type="InterPro" id="IPR011074">
    <property type="entry name" value="CRAL/TRIO_N_dom"/>
</dbReference>
<dbReference type="SUPFAM" id="SSF46938">
    <property type="entry name" value="CRAL/TRIO N-terminal domain"/>
    <property type="match status" value="1"/>
</dbReference>
<dbReference type="AlphaFoldDB" id="A0AAF0YAB9"/>
<dbReference type="SMART" id="SM00516">
    <property type="entry name" value="SEC14"/>
    <property type="match status" value="1"/>
</dbReference>
<dbReference type="PANTHER" id="PTHR45824">
    <property type="entry name" value="GH16843P"/>
    <property type="match status" value="1"/>
</dbReference>
<dbReference type="Pfam" id="PF00650">
    <property type="entry name" value="CRAL_TRIO"/>
    <property type="match status" value="1"/>
</dbReference>
<dbReference type="PROSITE" id="PS50191">
    <property type="entry name" value="CRAL_TRIO"/>
    <property type="match status" value="1"/>
</dbReference>